<dbReference type="Pfam" id="PF12679">
    <property type="entry name" value="ABC2_membrane_2"/>
    <property type="match status" value="1"/>
</dbReference>
<proteinExistence type="predicted"/>
<dbReference type="OrthoDB" id="9794512at2"/>
<reference evidence="8 9" key="1">
    <citation type="submission" date="2018-06" db="EMBL/GenBank/DDBJ databases">
        <title>Lujinxingia sediminis gen. nov. sp. nov., a new facultative anaerobic member of the class Deltaproteobacteria, and proposal of Lujinxingaceae fam. nov.</title>
        <authorList>
            <person name="Guo L.-Y."/>
            <person name="Li C.-M."/>
            <person name="Wang S."/>
            <person name="Du Z.-J."/>
        </authorList>
    </citation>
    <scope>NUCLEOTIDE SEQUENCE [LARGE SCALE GENOMIC DNA]</scope>
    <source>
        <strain evidence="8 9">FA350</strain>
    </source>
</reference>
<dbReference type="Pfam" id="PF23357">
    <property type="entry name" value="DUF7088"/>
    <property type="match status" value="1"/>
</dbReference>
<evidence type="ECO:0000313" key="9">
    <source>
        <dbReference type="Proteomes" id="UP000249799"/>
    </source>
</evidence>
<dbReference type="RefSeq" id="WP_111337052.1">
    <property type="nucleotide sequence ID" value="NZ_CP030032.1"/>
</dbReference>
<sequence length="790" mass="86496">MNKIGFIFKREVSAYFNSAVAYIVVILFLVITGSLFWLNYFQDINVLSLRGFFAQAPLFLAFFAPAITMGLFAQEKRSGTLELMMTLPVSDFQIVAGKFLAAVFLLATVFAVTLVYPYSLSLLGPLDWGAVWSGYIGLLLLGATYAAIGLMASSWSTDQVVSILVGFSLCIFLYLIEQLVAHPTGTTAQIIEYLSTGYHFRNIARGVIDSRDIIYYFSLIGVCLVVAKTSIAAPRRKHRWVKGASAALMIVAAVASALLINVISSQFFARVDLTDNQSYTLSEVSLGAARNLKEPVHVKAVISPDLPPPMHNLAQSVADSLDEYVSASAGKLTYEIVSPSDDAKLDEDARSVGCEKVGISRRSADEVTVRAVYKCVAFAMGEDLEVVGDLRPAAGGALADFEYDFTRALLNLQVTQPRKVAFVSGYGGPVSYPRFLDTVKPVFEQLYGKLIEVQTIDLAAKSPTIGDDIAALVILNADEPFSEDAIFALDQFIQRGGNVGWYQSATAVDLQAHRQYMQQFPDRQPPPFRRAIDPGLSKVFDSYGLELRPDLVLDPERGVDALAMTAQGIAEVRHPATFMMDNLDQTLPFMRNFSALAMPAPSTIALKPEAVENKSLKIHRVIQTEASARRRSNIPSAFQYEVLAQPESLDSPGPWTVAVAVEGTPPSYFDTHPLPAGRTSADLKRDPASARIFIVGSGNFFQAMPEIGYGQGLAELGVHFLIASIEWLVQDSALSEIRSKSMPRLIGKVDAESRYSLQFVNIAVVPALFAGVGVLMMRRRRRRKEALQRD</sequence>
<dbReference type="PANTHER" id="PTHR30294:SF29">
    <property type="entry name" value="MULTIDRUG ABC TRANSPORTER PERMEASE YBHS-RELATED"/>
    <property type="match status" value="1"/>
</dbReference>
<dbReference type="InterPro" id="IPR055396">
    <property type="entry name" value="DUF7088"/>
</dbReference>
<keyword evidence="4" id="KW-1133">Transmembrane helix</keyword>
<dbReference type="InterPro" id="IPR019196">
    <property type="entry name" value="ABC_transp_unknown"/>
</dbReference>
<evidence type="ECO:0000259" key="6">
    <source>
        <dbReference type="Pfam" id="PF09822"/>
    </source>
</evidence>
<keyword evidence="3" id="KW-0812">Transmembrane</keyword>
<evidence type="ECO:0000256" key="2">
    <source>
        <dbReference type="ARBA" id="ARBA00022475"/>
    </source>
</evidence>
<dbReference type="KEGG" id="bsed:DN745_17860"/>
<dbReference type="GO" id="GO:0140359">
    <property type="term" value="F:ABC-type transporter activity"/>
    <property type="evidence" value="ECO:0007669"/>
    <property type="project" value="InterPro"/>
</dbReference>
<dbReference type="InterPro" id="IPR051449">
    <property type="entry name" value="ABC-2_transporter_component"/>
</dbReference>
<keyword evidence="2" id="KW-1003">Cell membrane</keyword>
<gene>
    <name evidence="8" type="ORF">DN745_17860</name>
</gene>
<dbReference type="AlphaFoldDB" id="A0A2Z4FQL9"/>
<dbReference type="PANTHER" id="PTHR30294">
    <property type="entry name" value="MEMBRANE COMPONENT OF ABC TRANSPORTER YHHJ-RELATED"/>
    <property type="match status" value="1"/>
</dbReference>
<evidence type="ECO:0000256" key="3">
    <source>
        <dbReference type="ARBA" id="ARBA00022692"/>
    </source>
</evidence>
<accession>A0A2Z4FQL9</accession>
<dbReference type="Proteomes" id="UP000249799">
    <property type="component" value="Chromosome"/>
</dbReference>
<evidence type="ECO:0000256" key="5">
    <source>
        <dbReference type="ARBA" id="ARBA00023136"/>
    </source>
</evidence>
<feature type="domain" description="ABC-type uncharacterised transport system" evidence="6">
    <location>
        <begin position="418"/>
        <end position="702"/>
    </location>
</feature>
<evidence type="ECO:0000256" key="4">
    <source>
        <dbReference type="ARBA" id="ARBA00022989"/>
    </source>
</evidence>
<evidence type="ECO:0000256" key="1">
    <source>
        <dbReference type="ARBA" id="ARBA00004651"/>
    </source>
</evidence>
<protein>
    <submittedName>
        <fullName evidence="8">Uncharacterized protein</fullName>
    </submittedName>
</protein>
<name>A0A2Z4FQL9_9DELT</name>
<dbReference type="Pfam" id="PF09822">
    <property type="entry name" value="ABC_transp_aux"/>
    <property type="match status" value="1"/>
</dbReference>
<evidence type="ECO:0000259" key="7">
    <source>
        <dbReference type="Pfam" id="PF23357"/>
    </source>
</evidence>
<feature type="domain" description="DUF7088" evidence="7">
    <location>
        <begin position="276"/>
        <end position="374"/>
    </location>
</feature>
<organism evidence="8 9">
    <name type="scientific">Bradymonas sediminis</name>
    <dbReference type="NCBI Taxonomy" id="1548548"/>
    <lineage>
        <taxon>Bacteria</taxon>
        <taxon>Deltaproteobacteria</taxon>
        <taxon>Bradymonadales</taxon>
        <taxon>Bradymonadaceae</taxon>
        <taxon>Bradymonas</taxon>
    </lineage>
</organism>
<keyword evidence="9" id="KW-1185">Reference proteome</keyword>
<keyword evidence="5" id="KW-0472">Membrane</keyword>
<comment type="subcellular location">
    <subcellularLocation>
        <location evidence="1">Cell membrane</location>
        <topology evidence="1">Multi-pass membrane protein</topology>
    </subcellularLocation>
</comment>
<dbReference type="GO" id="GO:0005886">
    <property type="term" value="C:plasma membrane"/>
    <property type="evidence" value="ECO:0007669"/>
    <property type="project" value="UniProtKB-SubCell"/>
</dbReference>
<evidence type="ECO:0000313" key="8">
    <source>
        <dbReference type="EMBL" id="AWV91095.1"/>
    </source>
</evidence>
<dbReference type="EMBL" id="CP030032">
    <property type="protein sequence ID" value="AWV91095.1"/>
    <property type="molecule type" value="Genomic_DNA"/>
</dbReference>